<keyword evidence="3" id="KW-0444">Lipid biosynthesis</keyword>
<accession>A0ABT2Y7P6</accession>
<comment type="function">
    <text evidence="3">This protein is a component of the acetyl coenzyme A carboxylase complex; first, biotin carboxylase catalyzes the carboxylation of the carrier protein and then the transcarboxylase transfers the carboxyl group to form malonyl-CoA.</text>
</comment>
<dbReference type="InterPro" id="IPR011053">
    <property type="entry name" value="Single_hybrid_motif"/>
</dbReference>
<dbReference type="InterPro" id="IPR000089">
    <property type="entry name" value="Biotin_lipoyl"/>
</dbReference>
<dbReference type="InterPro" id="IPR050709">
    <property type="entry name" value="Biotin_Carboxyl_Carrier/Decarb"/>
</dbReference>
<dbReference type="Proteomes" id="UP001177160">
    <property type="component" value="Unassembled WGS sequence"/>
</dbReference>
<keyword evidence="6" id="KW-1185">Reference proteome</keyword>
<evidence type="ECO:0000313" key="6">
    <source>
        <dbReference type="Proteomes" id="UP001177160"/>
    </source>
</evidence>
<proteinExistence type="predicted"/>
<dbReference type="NCBIfam" id="TIGR00531">
    <property type="entry name" value="BCCP"/>
    <property type="match status" value="1"/>
</dbReference>
<protein>
    <recommendedName>
        <fullName evidence="1 3">Biotin carboxyl carrier protein of acetyl-CoA carboxylase</fullName>
    </recommendedName>
</protein>
<dbReference type="PANTHER" id="PTHR45266">
    <property type="entry name" value="OXALOACETATE DECARBOXYLASE ALPHA CHAIN"/>
    <property type="match status" value="1"/>
</dbReference>
<dbReference type="InterPro" id="IPR001249">
    <property type="entry name" value="AcCoA_biotinCC"/>
</dbReference>
<dbReference type="Gene3D" id="2.40.50.100">
    <property type="match status" value="1"/>
</dbReference>
<dbReference type="PRINTS" id="PR01071">
    <property type="entry name" value="ACOABIOTINCC"/>
</dbReference>
<evidence type="ECO:0000256" key="2">
    <source>
        <dbReference type="ARBA" id="ARBA00023267"/>
    </source>
</evidence>
<keyword evidence="5" id="KW-0436">Ligase</keyword>
<comment type="caution">
    <text evidence="5">The sequence shown here is derived from an EMBL/GenBank/DDBJ whole genome shotgun (WGS) entry which is preliminary data.</text>
</comment>
<dbReference type="SUPFAM" id="SSF51230">
    <property type="entry name" value="Single hybrid motif"/>
    <property type="match status" value="1"/>
</dbReference>
<evidence type="ECO:0000256" key="3">
    <source>
        <dbReference type="RuleBase" id="RU364072"/>
    </source>
</evidence>
<evidence type="ECO:0000256" key="1">
    <source>
        <dbReference type="ARBA" id="ARBA00017562"/>
    </source>
</evidence>
<keyword evidence="3" id="KW-0275">Fatty acid biosynthesis</keyword>
<dbReference type="GO" id="GO:0003989">
    <property type="term" value="F:acetyl-CoA carboxylase activity"/>
    <property type="evidence" value="ECO:0007669"/>
    <property type="project" value="UniProtKB-EC"/>
</dbReference>
<evidence type="ECO:0000313" key="5">
    <source>
        <dbReference type="EMBL" id="MCV2232763.1"/>
    </source>
</evidence>
<dbReference type="Pfam" id="PF00364">
    <property type="entry name" value="Biotin_lipoyl"/>
    <property type="match status" value="1"/>
</dbReference>
<dbReference type="PROSITE" id="PS50968">
    <property type="entry name" value="BIOTINYL_LIPOYL"/>
    <property type="match status" value="1"/>
</dbReference>
<evidence type="ECO:0000259" key="4">
    <source>
        <dbReference type="PROSITE" id="PS50968"/>
    </source>
</evidence>
<feature type="domain" description="Lipoyl-binding" evidence="4">
    <location>
        <begin position="74"/>
        <end position="150"/>
    </location>
</feature>
<sequence length="154" mass="16955">MTIKELQAIIKDIENSPLMTLELEMEDFKLKLSKNKFEPTPVVQTVNTPVAPVVSTPVTAAPLSEVKQSLNTPKNTIKSPLVGTFYASATINGNPYVEVGQPVKKGQVVCIIEAMKIMNEITSPFDGVIKEIFVRNGEVVGYDHELMVVSEHEK</sequence>
<keyword evidence="2 3" id="KW-0092">Biotin</keyword>
<reference evidence="5" key="1">
    <citation type="submission" date="2022-09" db="EMBL/GenBank/DDBJ databases">
        <title>Novel Mycoplasma species identified in domestic and wild animals.</title>
        <authorList>
            <person name="Volokhov D.V."/>
            <person name="Furtak V.A."/>
            <person name="Zagorodnyaya T.A."/>
        </authorList>
    </citation>
    <scope>NUCLEOTIDE SEQUENCE</scope>
    <source>
        <strain evidence="5">Oakley</strain>
    </source>
</reference>
<dbReference type="EMBL" id="JAOVQM010000009">
    <property type="protein sequence ID" value="MCV2232763.1"/>
    <property type="molecule type" value="Genomic_DNA"/>
</dbReference>
<keyword evidence="3" id="KW-0276">Fatty acid metabolism</keyword>
<gene>
    <name evidence="5" type="primary">accB</name>
    <name evidence="5" type="ORF">N7548_08020</name>
</gene>
<keyword evidence="3" id="KW-0443">Lipid metabolism</keyword>
<organism evidence="5 6">
    <name type="scientific">Paracholeplasma manati</name>
    <dbReference type="NCBI Taxonomy" id="591373"/>
    <lineage>
        <taxon>Bacteria</taxon>
        <taxon>Bacillati</taxon>
        <taxon>Mycoplasmatota</taxon>
        <taxon>Mollicutes</taxon>
        <taxon>Acholeplasmatales</taxon>
        <taxon>Acholeplasmataceae</taxon>
        <taxon>Paracholeplasma</taxon>
    </lineage>
</organism>
<dbReference type="RefSeq" id="WP_263608952.1">
    <property type="nucleotide sequence ID" value="NZ_JAOVQM010000009.1"/>
</dbReference>
<dbReference type="PANTHER" id="PTHR45266:SF3">
    <property type="entry name" value="OXALOACETATE DECARBOXYLASE ALPHA CHAIN"/>
    <property type="match status" value="1"/>
</dbReference>
<comment type="pathway">
    <text evidence="3">Lipid metabolism; fatty acid biosynthesis.</text>
</comment>
<name>A0ABT2Y7P6_9MOLU</name>
<dbReference type="CDD" id="cd06850">
    <property type="entry name" value="biotinyl_domain"/>
    <property type="match status" value="1"/>
</dbReference>